<evidence type="ECO:0000313" key="5">
    <source>
        <dbReference type="Proteomes" id="UP000235653"/>
    </source>
</evidence>
<organism evidence="4 5">
    <name type="scientific">Dehalogenimonas etheniformans</name>
    <dbReference type="NCBI Taxonomy" id="1536648"/>
    <lineage>
        <taxon>Bacteria</taxon>
        <taxon>Bacillati</taxon>
        <taxon>Chloroflexota</taxon>
        <taxon>Dehalococcoidia</taxon>
        <taxon>Dehalococcoidales</taxon>
        <taxon>Dehalococcoidaceae</taxon>
        <taxon>Dehalogenimonas</taxon>
    </lineage>
</organism>
<dbReference type="OrthoDB" id="9766898at2"/>
<dbReference type="PANTHER" id="PTHR43401:SF2">
    <property type="entry name" value="L-THREONINE 3-DEHYDROGENASE"/>
    <property type="match status" value="1"/>
</dbReference>
<dbReference type="Pfam" id="PF08240">
    <property type="entry name" value="ADH_N"/>
    <property type="match status" value="1"/>
</dbReference>
<sequence length="344" mass="36907">MRAAILETPKQLVLGQVEMPACPSGGVLVKVSSCSICSSDARMVINGHSGLVYPRILGHELSGVIDESQSELYKPGDRVQIYPGISCGRCSACRRGETRRCIALKTLGFSEDGGFAEYLALPATAVTTGGVNLVPENVTDEEAAMAEPLASCLNAQERAKVGQDDSVLIIGGGPLGLLHSRLSRLRGAQRVFIAEKDENRLKLASEHGRADRVIDTSIERLPQIIRDETGGRGVDVVILSSNSTSTANLLPLLADAGRLSLFASLSKETSSVWFDINHVHYRELEVTGSFGSTAVQNTAALKLISQGMTVADLITMRISLEDIAEAINYTLERKGLRAVINYNQ</sequence>
<keyword evidence="5" id="KW-1185">Reference proteome</keyword>
<dbReference type="Gene3D" id="3.40.50.720">
    <property type="entry name" value="NAD(P)-binding Rossmann-like Domain"/>
    <property type="match status" value="1"/>
</dbReference>
<accession>A0A2P5P9F1</accession>
<evidence type="ECO:0000259" key="2">
    <source>
        <dbReference type="Pfam" id="PF00107"/>
    </source>
</evidence>
<reference evidence="4 5" key="1">
    <citation type="journal article" date="2017" name="ISME J.">
        <title>Grape pomace compost harbors organohalide-respiring Dehalogenimonas species with novel reductive dehalogenase genes.</title>
        <authorList>
            <person name="Yang Y."/>
            <person name="Higgins S.A."/>
            <person name="Yan J."/>
            <person name="Simsir B."/>
            <person name="Chourey K."/>
            <person name="Iyer R."/>
            <person name="Hettich R.L."/>
            <person name="Baldwin B."/>
            <person name="Ogles D.M."/>
            <person name="Loffler F.E."/>
        </authorList>
    </citation>
    <scope>NUCLEOTIDE SEQUENCE [LARGE SCALE GENOMIC DNA]</scope>
    <source>
        <strain evidence="4 5">GP</strain>
    </source>
</reference>
<dbReference type="Gene3D" id="3.90.180.10">
    <property type="entry name" value="Medium-chain alcohol dehydrogenases, catalytic domain"/>
    <property type="match status" value="1"/>
</dbReference>
<gene>
    <name evidence="4" type="ORF">JP09_003365</name>
</gene>
<dbReference type="Pfam" id="PF00107">
    <property type="entry name" value="ADH_zinc_N"/>
    <property type="match status" value="1"/>
</dbReference>
<dbReference type="SUPFAM" id="SSF50129">
    <property type="entry name" value="GroES-like"/>
    <property type="match status" value="1"/>
</dbReference>
<feature type="domain" description="Alcohol dehydrogenase-like C-terminal" evidence="2">
    <location>
        <begin position="174"/>
        <end position="304"/>
    </location>
</feature>
<name>A0A2P5P9F1_9CHLR</name>
<dbReference type="Proteomes" id="UP000235653">
    <property type="component" value="Unassembled WGS sequence"/>
</dbReference>
<evidence type="ECO:0000313" key="4">
    <source>
        <dbReference type="EMBL" id="PPD58917.1"/>
    </source>
</evidence>
<proteinExistence type="predicted"/>
<comment type="caution">
    <text evidence="4">The sequence shown here is derived from an EMBL/GenBank/DDBJ whole genome shotgun (WGS) entry which is preliminary data.</text>
</comment>
<dbReference type="GO" id="GO:0016491">
    <property type="term" value="F:oxidoreductase activity"/>
    <property type="evidence" value="ECO:0007669"/>
    <property type="project" value="UniProtKB-KW"/>
</dbReference>
<dbReference type="InterPro" id="IPR050129">
    <property type="entry name" value="Zn_alcohol_dh"/>
</dbReference>
<dbReference type="EMBL" id="JQAN02000006">
    <property type="protein sequence ID" value="PPD58917.1"/>
    <property type="molecule type" value="Genomic_DNA"/>
</dbReference>
<dbReference type="SUPFAM" id="SSF51735">
    <property type="entry name" value="NAD(P)-binding Rossmann-fold domains"/>
    <property type="match status" value="1"/>
</dbReference>
<dbReference type="RefSeq" id="WP_102330402.1">
    <property type="nucleotide sequence ID" value="NZ_CP058566.2"/>
</dbReference>
<dbReference type="InterPro" id="IPR011032">
    <property type="entry name" value="GroES-like_sf"/>
</dbReference>
<dbReference type="InterPro" id="IPR013149">
    <property type="entry name" value="ADH-like_C"/>
</dbReference>
<dbReference type="AlphaFoldDB" id="A0A2P5P9F1"/>
<evidence type="ECO:0000256" key="1">
    <source>
        <dbReference type="ARBA" id="ARBA00023002"/>
    </source>
</evidence>
<dbReference type="InterPro" id="IPR036291">
    <property type="entry name" value="NAD(P)-bd_dom_sf"/>
</dbReference>
<protein>
    <submittedName>
        <fullName evidence="4">Alcohol dehydrogenase</fullName>
    </submittedName>
</protein>
<feature type="domain" description="Alcohol dehydrogenase-like N-terminal" evidence="3">
    <location>
        <begin position="25"/>
        <end position="126"/>
    </location>
</feature>
<evidence type="ECO:0000259" key="3">
    <source>
        <dbReference type="Pfam" id="PF08240"/>
    </source>
</evidence>
<dbReference type="InterPro" id="IPR013154">
    <property type="entry name" value="ADH-like_N"/>
</dbReference>
<dbReference type="PANTHER" id="PTHR43401">
    <property type="entry name" value="L-THREONINE 3-DEHYDROGENASE"/>
    <property type="match status" value="1"/>
</dbReference>
<keyword evidence="1" id="KW-0560">Oxidoreductase</keyword>